<dbReference type="InterPro" id="IPR046342">
    <property type="entry name" value="CBS_dom_sf"/>
</dbReference>
<sequence length="221" mass="23195">MGGASSSGGLDDVGGGGGIDDGLEFLDGGSGDSDVEFIDGGGFGDSEDGIEFLSDEDGPGGPGPYPDHVYTSGDGLPIPNEPGSVKAVMTELPFSLKETDRAIKAINAVRRDGYRYIGIDNGEGKLIRVLSQSDVRQLMGPFFGTKALTARDKAIYTVPIGKLNIKQELIAISIDGSVNQAADLVSEYNLRALPVVSKQGVLRGFVTVHGLVSFFRRKKQG</sequence>
<dbReference type="SUPFAM" id="SSF54631">
    <property type="entry name" value="CBS-domain pair"/>
    <property type="match status" value="1"/>
</dbReference>
<comment type="caution">
    <text evidence="4">The sequence shown here is derived from an EMBL/GenBank/DDBJ whole genome shotgun (WGS) entry which is preliminary data.</text>
</comment>
<accession>A0A1Y2K7J2</accession>
<evidence type="ECO:0000313" key="4">
    <source>
        <dbReference type="EMBL" id="OSM06277.1"/>
    </source>
</evidence>
<dbReference type="EMBL" id="LVJN01000016">
    <property type="protein sequence ID" value="OSM06277.1"/>
    <property type="molecule type" value="Genomic_DNA"/>
</dbReference>
<keyword evidence="1" id="KW-0129">CBS domain</keyword>
<dbReference type="SMART" id="SM00116">
    <property type="entry name" value="CBS"/>
    <property type="match status" value="1"/>
</dbReference>
<dbReference type="Gene3D" id="3.10.580.10">
    <property type="entry name" value="CBS-domain"/>
    <property type="match status" value="1"/>
</dbReference>
<name>A0A1Y2K7J2_9PROT</name>
<keyword evidence="5" id="KW-1185">Reference proteome</keyword>
<organism evidence="4 5">
    <name type="scientific">Magnetofaba australis IT-1</name>
    <dbReference type="NCBI Taxonomy" id="1434232"/>
    <lineage>
        <taxon>Bacteria</taxon>
        <taxon>Pseudomonadati</taxon>
        <taxon>Pseudomonadota</taxon>
        <taxon>Magnetococcia</taxon>
        <taxon>Magnetococcales</taxon>
        <taxon>Magnetococcaceae</taxon>
        <taxon>Magnetofaba</taxon>
    </lineage>
</organism>
<feature type="domain" description="CBS" evidence="3">
    <location>
        <begin position="89"/>
        <end position="148"/>
    </location>
</feature>
<proteinExistence type="predicted"/>
<evidence type="ECO:0000256" key="2">
    <source>
        <dbReference type="SAM" id="MobiDB-lite"/>
    </source>
</evidence>
<feature type="compositionally biased region" description="Gly residues" evidence="2">
    <location>
        <begin position="1"/>
        <end position="20"/>
    </location>
</feature>
<evidence type="ECO:0000313" key="5">
    <source>
        <dbReference type="Proteomes" id="UP000194003"/>
    </source>
</evidence>
<reference evidence="4 5" key="1">
    <citation type="journal article" date="2016" name="BMC Genomics">
        <title>Combined genomic and structural analyses of a cultured magnetotactic bacterium reveals its niche adaptation to a dynamic environment.</title>
        <authorList>
            <person name="Araujo A.C."/>
            <person name="Morillo V."/>
            <person name="Cypriano J."/>
            <person name="Teixeira L.C."/>
            <person name="Leao P."/>
            <person name="Lyra S."/>
            <person name="Almeida L.G."/>
            <person name="Bazylinski D.A."/>
            <person name="Vasconcellos A.T."/>
            <person name="Abreu F."/>
            <person name="Lins U."/>
        </authorList>
    </citation>
    <scope>NUCLEOTIDE SEQUENCE [LARGE SCALE GENOMIC DNA]</scope>
    <source>
        <strain evidence="4 5">IT-1</strain>
    </source>
</reference>
<feature type="region of interest" description="Disordered" evidence="2">
    <location>
        <begin position="1"/>
        <end position="68"/>
    </location>
</feature>
<feature type="domain" description="CBS" evidence="3">
    <location>
        <begin position="165"/>
        <end position="221"/>
    </location>
</feature>
<dbReference type="Proteomes" id="UP000194003">
    <property type="component" value="Unassembled WGS sequence"/>
</dbReference>
<feature type="compositionally biased region" description="Acidic residues" evidence="2">
    <location>
        <begin position="45"/>
        <end position="58"/>
    </location>
</feature>
<evidence type="ECO:0000256" key="1">
    <source>
        <dbReference type="PROSITE-ProRule" id="PRU00703"/>
    </source>
</evidence>
<protein>
    <submittedName>
        <fullName evidence="4">Putative CBS domain-containing protein</fullName>
    </submittedName>
</protein>
<evidence type="ECO:0000259" key="3">
    <source>
        <dbReference type="PROSITE" id="PS51371"/>
    </source>
</evidence>
<gene>
    <name evidence="4" type="ORF">MAIT1_01263</name>
</gene>
<dbReference type="AlphaFoldDB" id="A0A1Y2K7J2"/>
<dbReference type="Pfam" id="PF00571">
    <property type="entry name" value="CBS"/>
    <property type="match status" value="1"/>
</dbReference>
<dbReference type="InterPro" id="IPR000644">
    <property type="entry name" value="CBS_dom"/>
</dbReference>
<dbReference type="PROSITE" id="PS51371">
    <property type="entry name" value="CBS"/>
    <property type="match status" value="2"/>
</dbReference>